<gene>
    <name evidence="1" type="ORF">AR1Y2_1170</name>
</gene>
<dbReference type="RefSeq" id="WP_137328145.1">
    <property type="nucleotide sequence ID" value="NZ_CP040058.1"/>
</dbReference>
<evidence type="ECO:0000313" key="1">
    <source>
        <dbReference type="EMBL" id="QCP34624.1"/>
    </source>
</evidence>
<reference evidence="1 2" key="1">
    <citation type="submission" date="2019-05" db="EMBL/GenBank/DDBJ databases">
        <title>Complete genome sequencing of Anaerostipes rhamnosivorans.</title>
        <authorList>
            <person name="Bui T.P.N."/>
            <person name="de Vos W.M."/>
        </authorList>
    </citation>
    <scope>NUCLEOTIDE SEQUENCE [LARGE SCALE GENOMIC DNA]</scope>
    <source>
        <strain evidence="1 2">1y2</strain>
    </source>
</reference>
<protein>
    <submittedName>
        <fullName evidence="1">Uncharacterized protein</fullName>
    </submittedName>
</protein>
<dbReference type="KEGG" id="arf:AR1Y2_1170"/>
<evidence type="ECO:0000313" key="2">
    <source>
        <dbReference type="Proteomes" id="UP000298653"/>
    </source>
</evidence>
<dbReference type="AlphaFoldDB" id="A0A4P8IFS1"/>
<name>A0A4P8IFS1_9FIRM</name>
<accession>A0A4P8IFS1</accession>
<dbReference type="OrthoDB" id="1707441at2"/>
<dbReference type="Proteomes" id="UP000298653">
    <property type="component" value="Chromosome"/>
</dbReference>
<dbReference type="EMBL" id="CP040058">
    <property type="protein sequence ID" value="QCP34624.1"/>
    <property type="molecule type" value="Genomic_DNA"/>
</dbReference>
<dbReference type="Pfam" id="PF19848">
    <property type="entry name" value="DUF6323"/>
    <property type="match status" value="1"/>
</dbReference>
<organism evidence="1 2">
    <name type="scientific">Anaerostipes rhamnosivorans</name>
    <dbReference type="NCBI Taxonomy" id="1229621"/>
    <lineage>
        <taxon>Bacteria</taxon>
        <taxon>Bacillati</taxon>
        <taxon>Bacillota</taxon>
        <taxon>Clostridia</taxon>
        <taxon>Lachnospirales</taxon>
        <taxon>Lachnospiraceae</taxon>
        <taxon>Anaerostipes</taxon>
    </lineage>
</organism>
<keyword evidence="2" id="KW-1185">Reference proteome</keyword>
<proteinExistence type="predicted"/>
<sequence length="181" mass="21622">MEENIYELLTKKKESEELRAMEVCNEKTYEKFGLSLSQEQAKELIAGRNASLKKYQRVEFGKGILDKLMYVFCDSQYIDQGNYAQVLERLQDIFYRFKNESMDRLTDDELLEFMREQYENVCFGDLDYLENTCLERFSRAIRAGYDGCRKSGGKGEYGQFSEEQRWDSELYMDVLKEMFWE</sequence>
<dbReference type="InterPro" id="IPR046286">
    <property type="entry name" value="DUF6323"/>
</dbReference>